<dbReference type="RefSeq" id="WP_194020962.1">
    <property type="nucleotide sequence ID" value="NZ_JADEVV010000070.1"/>
</dbReference>
<name>A0ABR9VYW1_9SYNC</name>
<reference evidence="1 2" key="1">
    <citation type="submission" date="2020-10" db="EMBL/GenBank/DDBJ databases">
        <authorList>
            <person name="Castelo-Branco R."/>
            <person name="Eusebio N."/>
            <person name="Adriana R."/>
            <person name="Vieira A."/>
            <person name="Brugerolle De Fraissinette N."/>
            <person name="Rezende De Castro R."/>
            <person name="Schneider M.P."/>
            <person name="Vasconcelos V."/>
            <person name="Leao P.N."/>
        </authorList>
    </citation>
    <scope>NUCLEOTIDE SEQUENCE [LARGE SCALE GENOMIC DNA]</scope>
    <source>
        <strain evidence="1 2">LEGE 00031</strain>
    </source>
</reference>
<keyword evidence="2" id="KW-1185">Reference proteome</keyword>
<proteinExistence type="predicted"/>
<dbReference type="Proteomes" id="UP000658720">
    <property type="component" value="Unassembled WGS sequence"/>
</dbReference>
<comment type="caution">
    <text evidence="1">The sequence shown here is derived from an EMBL/GenBank/DDBJ whole genome shotgun (WGS) entry which is preliminary data.</text>
</comment>
<accession>A0ABR9VYW1</accession>
<gene>
    <name evidence="1" type="ORF">IQ217_17330</name>
</gene>
<dbReference type="EMBL" id="JADEVV010000070">
    <property type="protein sequence ID" value="MBE9255563.1"/>
    <property type="molecule type" value="Genomic_DNA"/>
</dbReference>
<evidence type="ECO:0000313" key="1">
    <source>
        <dbReference type="EMBL" id="MBE9255563.1"/>
    </source>
</evidence>
<protein>
    <submittedName>
        <fullName evidence="1">Uncharacterized protein</fullName>
    </submittedName>
</protein>
<organism evidence="1 2">
    <name type="scientific">Synechocystis salina LEGE 00031</name>
    <dbReference type="NCBI Taxonomy" id="1828736"/>
    <lineage>
        <taxon>Bacteria</taxon>
        <taxon>Bacillati</taxon>
        <taxon>Cyanobacteriota</taxon>
        <taxon>Cyanophyceae</taxon>
        <taxon>Synechococcales</taxon>
        <taxon>Merismopediaceae</taxon>
        <taxon>Synechocystis</taxon>
    </lineage>
</organism>
<evidence type="ECO:0000313" key="2">
    <source>
        <dbReference type="Proteomes" id="UP000658720"/>
    </source>
</evidence>
<sequence>MLELHNFEWDQERLVQVETQPHHIAGVLGSIRETLGMSDCKWDDILSAYYECEEDETITFYESEVVDMGNPGIWTYVVYECEEGQETVVTDEDINLIDPALELQKLLVVG</sequence>